<keyword evidence="4" id="KW-1133">Transmembrane helix</keyword>
<feature type="non-terminal residue" evidence="6">
    <location>
        <position position="249"/>
    </location>
</feature>
<dbReference type="InterPro" id="IPR009056">
    <property type="entry name" value="Cyt_c-like_dom"/>
</dbReference>
<keyword evidence="4" id="KW-0472">Membrane</keyword>
<keyword evidence="1" id="KW-0349">Heme</keyword>
<dbReference type="GO" id="GO:0009055">
    <property type="term" value="F:electron transfer activity"/>
    <property type="evidence" value="ECO:0007669"/>
    <property type="project" value="InterPro"/>
</dbReference>
<dbReference type="Gene3D" id="1.10.760.10">
    <property type="entry name" value="Cytochrome c-like domain"/>
    <property type="match status" value="1"/>
</dbReference>
<accession>A0A382LJ94</accession>
<organism evidence="6">
    <name type="scientific">marine metagenome</name>
    <dbReference type="NCBI Taxonomy" id="408172"/>
    <lineage>
        <taxon>unclassified sequences</taxon>
        <taxon>metagenomes</taxon>
        <taxon>ecological metagenomes</taxon>
    </lineage>
</organism>
<evidence type="ECO:0000256" key="3">
    <source>
        <dbReference type="ARBA" id="ARBA00023004"/>
    </source>
</evidence>
<feature type="domain" description="Cytochrome c" evidence="5">
    <location>
        <begin position="51"/>
        <end position="148"/>
    </location>
</feature>
<feature type="transmembrane region" description="Helical" evidence="4">
    <location>
        <begin position="6"/>
        <end position="27"/>
    </location>
</feature>
<evidence type="ECO:0000313" key="6">
    <source>
        <dbReference type="EMBL" id="SVC36293.1"/>
    </source>
</evidence>
<name>A0A382LJ94_9ZZZZ</name>
<dbReference type="PROSITE" id="PS51007">
    <property type="entry name" value="CYTC"/>
    <property type="match status" value="1"/>
</dbReference>
<evidence type="ECO:0000256" key="1">
    <source>
        <dbReference type="ARBA" id="ARBA00022617"/>
    </source>
</evidence>
<keyword evidence="4" id="KW-0812">Transmembrane</keyword>
<protein>
    <recommendedName>
        <fullName evidence="5">Cytochrome c domain-containing protein</fullName>
    </recommendedName>
</protein>
<keyword evidence="2" id="KW-0479">Metal-binding</keyword>
<dbReference type="SUPFAM" id="SSF46626">
    <property type="entry name" value="Cytochrome c"/>
    <property type="match status" value="2"/>
</dbReference>
<dbReference type="Pfam" id="PF00034">
    <property type="entry name" value="Cytochrom_C"/>
    <property type="match status" value="1"/>
</dbReference>
<proteinExistence type="predicted"/>
<evidence type="ECO:0000256" key="4">
    <source>
        <dbReference type="SAM" id="Phobius"/>
    </source>
</evidence>
<keyword evidence="3" id="KW-0408">Iron</keyword>
<dbReference type="AlphaFoldDB" id="A0A382LJ94"/>
<evidence type="ECO:0000259" key="5">
    <source>
        <dbReference type="PROSITE" id="PS51007"/>
    </source>
</evidence>
<dbReference type="EMBL" id="UINC01087156">
    <property type="protein sequence ID" value="SVC36293.1"/>
    <property type="molecule type" value="Genomic_DNA"/>
</dbReference>
<gene>
    <name evidence="6" type="ORF">METZ01_LOCUS289147</name>
</gene>
<dbReference type="GO" id="GO:0046872">
    <property type="term" value="F:metal ion binding"/>
    <property type="evidence" value="ECO:0007669"/>
    <property type="project" value="UniProtKB-KW"/>
</dbReference>
<dbReference type="GO" id="GO:0020037">
    <property type="term" value="F:heme binding"/>
    <property type="evidence" value="ECO:0007669"/>
    <property type="project" value="InterPro"/>
</dbReference>
<reference evidence="6" key="1">
    <citation type="submission" date="2018-05" db="EMBL/GenBank/DDBJ databases">
        <authorList>
            <person name="Lanie J.A."/>
            <person name="Ng W.-L."/>
            <person name="Kazmierczak K.M."/>
            <person name="Andrzejewski T.M."/>
            <person name="Davidsen T.M."/>
            <person name="Wayne K.J."/>
            <person name="Tettelin H."/>
            <person name="Glass J.I."/>
            <person name="Rusch D."/>
            <person name="Podicherti R."/>
            <person name="Tsui H.-C.T."/>
            <person name="Winkler M.E."/>
        </authorList>
    </citation>
    <scope>NUCLEOTIDE SEQUENCE</scope>
</reference>
<dbReference type="InterPro" id="IPR036909">
    <property type="entry name" value="Cyt_c-like_dom_sf"/>
</dbReference>
<sequence length="249" mass="26801">MKNLKWVGISLGGLTVLIIVVGSILHLMGQNKLNFAPTVTIANVNVASDQSTLERGQHLATISSCNECHGNNFEGKAFVNEAPIGYIPAPNLTVSGPTVDYTDEDWAGAIRHGVAKNGRVLVMMPSFHYAEYGDDDLATLINYLRSVPPAENELEPRKIQFPGTIIFGILAFDSWSVNQIDHTKIGGRNAPPMEDTAEYGEYLVNITSCGSCHGENLAGNTSNGPQGPNITLGGNLGNWTFEDFALALR</sequence>
<evidence type="ECO:0000256" key="2">
    <source>
        <dbReference type="ARBA" id="ARBA00022723"/>
    </source>
</evidence>